<dbReference type="Proteomes" id="UP000239560">
    <property type="component" value="Unassembled WGS sequence"/>
</dbReference>
<gene>
    <name evidence="1" type="ORF">AAT19DRAFT_14815</name>
</gene>
<dbReference type="EMBL" id="LCTV02000006">
    <property type="protein sequence ID" value="PRQ74462.1"/>
    <property type="molecule type" value="Genomic_DNA"/>
</dbReference>
<sequence length="314" mass="35112">MAKLLSLAGTLQVLFLPDVSSPSMKMLLLSTAARAKFASHLRELFVFCFIGRRQDVGYLGPDFAEFSSLRTLGFWVGLFDDSGAEDSLTSTRPAHAVPLKNLFLHVIEGVKQSAALLTHAVLDTLDPSTLTECTLKGRHDDMVAIEWLARCPQLRKLEIYLDQLTLQPDHLTALCRRLPTFQALQELAVFPPTYSSDFVLLPGLLADEQATISLQQFLKSLPSTARDVQVFNLYFSNAAGFRRMDYDELLGMPHDLAFEGIMKLPDEDSTLTAGDSLRYRFVRCIRTRIAGCEPEWLLSAKNTPEMTESGDEYL</sequence>
<evidence type="ECO:0000313" key="2">
    <source>
        <dbReference type="Proteomes" id="UP000239560"/>
    </source>
</evidence>
<comment type="caution">
    <text evidence="1">The sequence shown here is derived from an EMBL/GenBank/DDBJ whole genome shotgun (WGS) entry which is preliminary data.</text>
</comment>
<evidence type="ECO:0000313" key="1">
    <source>
        <dbReference type="EMBL" id="PRQ74462.1"/>
    </source>
</evidence>
<reference evidence="1 2" key="1">
    <citation type="journal article" date="2018" name="Elife">
        <title>Functional genomics of lipid metabolism in the oleaginous yeast Rhodosporidium toruloides.</title>
        <authorList>
            <person name="Coradetti S.T."/>
            <person name="Pinel D."/>
            <person name="Geiselman G."/>
            <person name="Ito M."/>
            <person name="Mondo S."/>
            <person name="Reilly M.C."/>
            <person name="Cheng Y.F."/>
            <person name="Bauer S."/>
            <person name="Grigoriev I."/>
            <person name="Gladden J.M."/>
            <person name="Simmons B.A."/>
            <person name="Brem R."/>
            <person name="Arkin A.P."/>
            <person name="Skerker J.M."/>
        </authorList>
    </citation>
    <scope>NUCLEOTIDE SEQUENCE [LARGE SCALE GENOMIC DNA]</scope>
    <source>
        <strain evidence="1 2">NBRC 0880</strain>
    </source>
</reference>
<accession>A0A2T0A8W4</accession>
<name>A0A2T0A8W4_RHOTO</name>
<protein>
    <submittedName>
        <fullName evidence="1">Uncharacterized protein</fullName>
    </submittedName>
</protein>
<proteinExistence type="predicted"/>
<dbReference type="AlphaFoldDB" id="A0A2T0A8W4"/>
<organism evidence="1 2">
    <name type="scientific">Rhodotorula toruloides</name>
    <name type="common">Yeast</name>
    <name type="synonym">Rhodosporidium toruloides</name>
    <dbReference type="NCBI Taxonomy" id="5286"/>
    <lineage>
        <taxon>Eukaryota</taxon>
        <taxon>Fungi</taxon>
        <taxon>Dikarya</taxon>
        <taxon>Basidiomycota</taxon>
        <taxon>Pucciniomycotina</taxon>
        <taxon>Microbotryomycetes</taxon>
        <taxon>Sporidiobolales</taxon>
        <taxon>Sporidiobolaceae</taxon>
        <taxon>Rhodotorula</taxon>
    </lineage>
</organism>